<dbReference type="SUPFAM" id="SSF51445">
    <property type="entry name" value="(Trans)glycosidases"/>
    <property type="match status" value="1"/>
</dbReference>
<dbReference type="Gene3D" id="3.20.20.80">
    <property type="entry name" value="Glycosidases"/>
    <property type="match status" value="1"/>
</dbReference>
<name>A0A9D1KAL8_9FIRM</name>
<proteinExistence type="predicted"/>
<evidence type="ECO:0000313" key="4">
    <source>
        <dbReference type="Proteomes" id="UP000886893"/>
    </source>
</evidence>
<dbReference type="Proteomes" id="UP000886893">
    <property type="component" value="Unassembled WGS sequence"/>
</dbReference>
<dbReference type="EMBL" id="DVKI01000097">
    <property type="protein sequence ID" value="HIT17350.1"/>
    <property type="molecule type" value="Genomic_DNA"/>
</dbReference>
<evidence type="ECO:0000313" key="3">
    <source>
        <dbReference type="EMBL" id="HIT17350.1"/>
    </source>
</evidence>
<evidence type="ECO:0000259" key="2">
    <source>
        <dbReference type="Pfam" id="PF02638"/>
    </source>
</evidence>
<keyword evidence="1" id="KW-0732">Signal</keyword>
<dbReference type="PANTHER" id="PTHR43405:SF1">
    <property type="entry name" value="GLYCOSYL HYDROLASE DIGH"/>
    <property type="match status" value="1"/>
</dbReference>
<evidence type="ECO:0000256" key="1">
    <source>
        <dbReference type="ARBA" id="ARBA00022729"/>
    </source>
</evidence>
<dbReference type="Pfam" id="PF02638">
    <property type="entry name" value="GHL10"/>
    <property type="match status" value="1"/>
</dbReference>
<dbReference type="AlphaFoldDB" id="A0A9D1KAL8"/>
<gene>
    <name evidence="3" type="ORF">IAD04_03080</name>
</gene>
<accession>A0A9D1KAL8</accession>
<dbReference type="InterPro" id="IPR052177">
    <property type="entry name" value="Divisome_Glycosyl_Hydrolase"/>
</dbReference>
<reference evidence="3" key="2">
    <citation type="journal article" date="2021" name="PeerJ">
        <title>Extensive microbial diversity within the chicken gut microbiome revealed by metagenomics and culture.</title>
        <authorList>
            <person name="Gilroy R."/>
            <person name="Ravi A."/>
            <person name="Getino M."/>
            <person name="Pursley I."/>
            <person name="Horton D.L."/>
            <person name="Alikhan N.F."/>
            <person name="Baker D."/>
            <person name="Gharbi K."/>
            <person name="Hall N."/>
            <person name="Watson M."/>
            <person name="Adriaenssens E.M."/>
            <person name="Foster-Nyarko E."/>
            <person name="Jarju S."/>
            <person name="Secka A."/>
            <person name="Antonio M."/>
            <person name="Oren A."/>
            <person name="Chaudhuri R.R."/>
            <person name="La Ragione R."/>
            <person name="Hildebrand F."/>
            <person name="Pallen M.J."/>
        </authorList>
    </citation>
    <scope>NUCLEOTIDE SEQUENCE</scope>
    <source>
        <strain evidence="3">14508</strain>
    </source>
</reference>
<protein>
    <submittedName>
        <fullName evidence="3">Family 10 glycosylhydrolase</fullName>
    </submittedName>
</protein>
<dbReference type="InterPro" id="IPR017853">
    <property type="entry name" value="GH"/>
</dbReference>
<sequence>MKELIYDLINHNDEKKVVLYTPEYEWIKTPQSNKREIILVYKNDAFYVEKIQNCGENKIPLHGVVLSYPKNVKIELTVEEPVQIKQYQYYPFANALINEKGKRCAIHKYNQKYYENVIALFDRKYSVFTLVYQNYYEMILKLDPQVRGWIVSSLQHKQKDKMLGREIDKGSYVLLCNDTNDAFFQRFELNEEIFFEIPLVVENKEITFNYTEYNPKPLGKVNFDATFFAFRAADTCMIYDINGYTVDKKTRLTGTNVWGYEIAVDENGTIVDANINVKVPINGYVISGVSEFYPILKNEFKLGGKVTLNKSKKLVTLKINYMVSCLYQYQVLLKEVQDILQRVKQLYDLDAELIYKYVDKFLPLKEKMENRKMMIEYSQGHEREYHLQRFDQYFNKALDYYHQIHKLGIEPSRVEVRACWHEPHEKTLQEVCETLDTLKASNFNELIVGGVMNGGVIFKSNKYALNDFVKGWFGDEYQDDYLLCLTKEAKKRNIKIQISSDNFFAVDYLLKQDYKKYSKWLAKDYHGQIGQRHYGEITLFFDPVNPQAQDLILDIYKEMLDHYEIAGLQLDYIRYCIGNDQYLTAYGYNEDTVEKFKKEYHYQGDIHELVKDAKIYEDFCEFRRNELTKFVKRVRALLGQYHNVQLTIAVVSEHEIAKSSKLQDWPTWANLDLIDGIYLMAYHLGEDPVYHDCIQAKELVKDHAFVYGGVAPIYNQSNINLVLKQVEATKKAKVDGFSLFAFHSFQNRPDLYYYFNNNGPYKNAAIPTYEVKEVVMKNVIDELNDRYQRIYKNQGRISENEFQQFILQLKNAKTIEDIDQIEYIAHPNVRMHLEEVKEKMKRYFAVMARKNRL</sequence>
<feature type="domain" description="Glycosyl hydrolase-like 10" evidence="2">
    <location>
        <begin position="433"/>
        <end position="683"/>
    </location>
</feature>
<dbReference type="InterPro" id="IPR003790">
    <property type="entry name" value="GHL10"/>
</dbReference>
<comment type="caution">
    <text evidence="3">The sequence shown here is derived from an EMBL/GenBank/DDBJ whole genome shotgun (WGS) entry which is preliminary data.</text>
</comment>
<reference evidence="3" key="1">
    <citation type="submission" date="2020-10" db="EMBL/GenBank/DDBJ databases">
        <authorList>
            <person name="Gilroy R."/>
        </authorList>
    </citation>
    <scope>NUCLEOTIDE SEQUENCE</scope>
    <source>
        <strain evidence="3">14508</strain>
    </source>
</reference>
<dbReference type="PANTHER" id="PTHR43405">
    <property type="entry name" value="GLYCOSYL HYDROLASE DIGH"/>
    <property type="match status" value="1"/>
</dbReference>
<organism evidence="3 4">
    <name type="scientific">Candidatus Caccosoma faecigallinarum</name>
    <dbReference type="NCBI Taxonomy" id="2840720"/>
    <lineage>
        <taxon>Bacteria</taxon>
        <taxon>Bacillati</taxon>
        <taxon>Bacillota</taxon>
        <taxon>Bacillota incertae sedis</taxon>
        <taxon>Candidatus Caccosoma</taxon>
    </lineage>
</organism>